<proteinExistence type="predicted"/>
<dbReference type="RefSeq" id="WP_074756220.1">
    <property type="nucleotide sequence ID" value="NZ_FOGJ01000012.1"/>
</dbReference>
<dbReference type="Proteomes" id="UP000182584">
    <property type="component" value="Unassembled WGS sequence"/>
</dbReference>
<sequence length="96" mass="10694">MSALNIQGTSSYQMQLQSYSSKINELRKKDDSSSISLASSLKQQYNSVQSNLASVVSSNNAYVIKKINEKELLDNYIYNKEAQKEQIASSSFEASV</sequence>
<gene>
    <name evidence="1" type="ORF">SAMN04487884_11282</name>
</gene>
<accession>A0A1H9SKG1</accession>
<protein>
    <submittedName>
        <fullName evidence="1">Uncharacterized protein</fullName>
    </submittedName>
</protein>
<dbReference type="EMBL" id="FOGJ01000012">
    <property type="protein sequence ID" value="SER85388.1"/>
    <property type="molecule type" value="Genomic_DNA"/>
</dbReference>
<organism evidence="1 2">
    <name type="scientific">Butyrivibrio fibrisolvens</name>
    <dbReference type="NCBI Taxonomy" id="831"/>
    <lineage>
        <taxon>Bacteria</taxon>
        <taxon>Bacillati</taxon>
        <taxon>Bacillota</taxon>
        <taxon>Clostridia</taxon>
        <taxon>Lachnospirales</taxon>
        <taxon>Lachnospiraceae</taxon>
        <taxon>Butyrivibrio</taxon>
    </lineage>
</organism>
<reference evidence="1 2" key="1">
    <citation type="submission" date="2016-10" db="EMBL/GenBank/DDBJ databases">
        <authorList>
            <person name="de Groot N.N."/>
        </authorList>
    </citation>
    <scope>NUCLEOTIDE SEQUENCE [LARGE SCALE GENOMIC DNA]</scope>
    <source>
        <strain evidence="1 2">AR40</strain>
    </source>
</reference>
<dbReference type="OrthoDB" id="9970035at2"/>
<dbReference type="AlphaFoldDB" id="A0A1H9SKG1"/>
<evidence type="ECO:0000313" key="1">
    <source>
        <dbReference type="EMBL" id="SER85388.1"/>
    </source>
</evidence>
<name>A0A1H9SKG1_BUTFI</name>
<evidence type="ECO:0000313" key="2">
    <source>
        <dbReference type="Proteomes" id="UP000182584"/>
    </source>
</evidence>